<evidence type="ECO:0000256" key="1">
    <source>
        <dbReference type="ARBA" id="ARBA00022679"/>
    </source>
</evidence>
<protein>
    <recommendedName>
        <fullName evidence="3">2-C-methyl-D-erythritol 4-phosphate cytidylyltransferase</fullName>
        <ecNumber evidence="3">2.7.7.60</ecNumber>
    </recommendedName>
    <alternativeName>
        <fullName evidence="3">4-diphosphocytidyl-2C-methyl-D-erythritol synthase</fullName>
    </alternativeName>
    <alternativeName>
        <fullName evidence="3">MEP cytidylyltransferase</fullName>
        <shortName evidence="3">MCT</shortName>
    </alternativeName>
</protein>
<dbReference type="NCBIfam" id="TIGR00453">
    <property type="entry name" value="ispD"/>
    <property type="match status" value="1"/>
</dbReference>
<sequence>MTSAIIVAAGSSRRMGFNKLLAPLAGKPVLMRTLEAFQACEAIAEIIVVTGDALRPEIEAWRSGSLGKITQVIAGGAERHLSVHAGLQALDPACEIVAVHDGARPLISVAQITRCIEAARTHGAVACARPMTETLKRCDETGLIIGSIDRANAWIMETPQVFQRALLSRAYDAVIRDGALVTDEVSAVQHIGAPVRVVENFELNPKITFPADILLAQRFVD</sequence>
<dbReference type="InterPro" id="IPR034683">
    <property type="entry name" value="IspD/TarI"/>
</dbReference>
<dbReference type="SUPFAM" id="SSF53448">
    <property type="entry name" value="Nucleotide-diphospho-sugar transferases"/>
    <property type="match status" value="1"/>
</dbReference>
<name>A0ABW0KKX6_9BACT</name>
<feature type="site" description="Transition state stabilizer" evidence="3">
    <location>
        <position position="19"/>
    </location>
</feature>
<feature type="site" description="Positions MEP for the nucleophilic attack" evidence="3">
    <location>
        <position position="150"/>
    </location>
</feature>
<dbReference type="GO" id="GO:0016874">
    <property type="term" value="F:ligase activity"/>
    <property type="evidence" value="ECO:0007669"/>
    <property type="project" value="UniProtKB-KW"/>
</dbReference>
<comment type="caution">
    <text evidence="4">The sequence shown here is derived from an EMBL/GenBank/DDBJ whole genome shotgun (WGS) entry which is preliminary data.</text>
</comment>
<organism evidence="4 5">
    <name type="scientific">Prosthecobacter fluviatilis</name>
    <dbReference type="NCBI Taxonomy" id="445931"/>
    <lineage>
        <taxon>Bacteria</taxon>
        <taxon>Pseudomonadati</taxon>
        <taxon>Verrucomicrobiota</taxon>
        <taxon>Verrucomicrobiia</taxon>
        <taxon>Verrucomicrobiales</taxon>
        <taxon>Verrucomicrobiaceae</taxon>
        <taxon>Prosthecobacter</taxon>
    </lineage>
</organism>
<dbReference type="PANTHER" id="PTHR32125:SF4">
    <property type="entry name" value="2-C-METHYL-D-ERYTHRITOL 4-PHOSPHATE CYTIDYLYLTRANSFERASE, CHLOROPLASTIC"/>
    <property type="match status" value="1"/>
</dbReference>
<dbReference type="InterPro" id="IPR050088">
    <property type="entry name" value="IspD/TarI_cytidylyltransf_bact"/>
</dbReference>
<keyword evidence="5" id="KW-1185">Reference proteome</keyword>
<keyword evidence="4" id="KW-0436">Ligase</keyword>
<dbReference type="InterPro" id="IPR029044">
    <property type="entry name" value="Nucleotide-diphossugar_trans"/>
</dbReference>
<feature type="site" description="Positions MEP for the nucleophilic attack" evidence="3">
    <location>
        <position position="206"/>
    </location>
</feature>
<evidence type="ECO:0000256" key="3">
    <source>
        <dbReference type="HAMAP-Rule" id="MF_00108"/>
    </source>
</evidence>
<dbReference type="Proteomes" id="UP001596052">
    <property type="component" value="Unassembled WGS sequence"/>
</dbReference>
<dbReference type="RefSeq" id="WP_377163095.1">
    <property type="nucleotide sequence ID" value="NZ_JBHSMQ010000001.1"/>
</dbReference>
<dbReference type="InterPro" id="IPR001228">
    <property type="entry name" value="IspD"/>
</dbReference>
<keyword evidence="2 3" id="KW-0548">Nucleotidyltransferase</keyword>
<feature type="site" description="Transition state stabilizer" evidence="3">
    <location>
        <position position="14"/>
    </location>
</feature>
<keyword evidence="3" id="KW-0414">Isoprene biosynthesis</keyword>
<dbReference type="CDD" id="cd02516">
    <property type="entry name" value="CDP-ME_synthetase"/>
    <property type="match status" value="1"/>
</dbReference>
<dbReference type="Pfam" id="PF01128">
    <property type="entry name" value="IspD"/>
    <property type="match status" value="1"/>
</dbReference>
<proteinExistence type="inferred from homology"/>
<reference evidence="5" key="1">
    <citation type="journal article" date="2019" name="Int. J. Syst. Evol. Microbiol.">
        <title>The Global Catalogue of Microorganisms (GCM) 10K type strain sequencing project: providing services to taxonomists for standard genome sequencing and annotation.</title>
        <authorList>
            <consortium name="The Broad Institute Genomics Platform"/>
            <consortium name="The Broad Institute Genome Sequencing Center for Infectious Disease"/>
            <person name="Wu L."/>
            <person name="Ma J."/>
        </authorList>
    </citation>
    <scope>NUCLEOTIDE SEQUENCE [LARGE SCALE GENOMIC DNA]</scope>
    <source>
        <strain evidence="5">CGMCC 4.1469</strain>
    </source>
</reference>
<dbReference type="EMBL" id="JBHSMQ010000001">
    <property type="protein sequence ID" value="MFC5453732.1"/>
    <property type="molecule type" value="Genomic_DNA"/>
</dbReference>
<comment type="catalytic activity">
    <reaction evidence="3">
        <text>2-C-methyl-D-erythritol 4-phosphate + CTP + H(+) = 4-CDP-2-C-methyl-D-erythritol + diphosphate</text>
        <dbReference type="Rhea" id="RHEA:13429"/>
        <dbReference type="ChEBI" id="CHEBI:15378"/>
        <dbReference type="ChEBI" id="CHEBI:33019"/>
        <dbReference type="ChEBI" id="CHEBI:37563"/>
        <dbReference type="ChEBI" id="CHEBI:57823"/>
        <dbReference type="ChEBI" id="CHEBI:58262"/>
        <dbReference type="EC" id="2.7.7.60"/>
    </reaction>
</comment>
<evidence type="ECO:0000256" key="2">
    <source>
        <dbReference type="ARBA" id="ARBA00022695"/>
    </source>
</evidence>
<evidence type="ECO:0000313" key="5">
    <source>
        <dbReference type="Proteomes" id="UP001596052"/>
    </source>
</evidence>
<dbReference type="EC" id="2.7.7.60" evidence="3"/>
<dbReference type="PANTHER" id="PTHR32125">
    <property type="entry name" value="2-C-METHYL-D-ERYTHRITOL 4-PHOSPHATE CYTIDYLYLTRANSFERASE, CHLOROPLASTIC"/>
    <property type="match status" value="1"/>
</dbReference>
<gene>
    <name evidence="3 4" type="primary">ispD</name>
    <name evidence="4" type="ORF">ACFQDI_02590</name>
</gene>
<dbReference type="GO" id="GO:0050518">
    <property type="term" value="F:2-C-methyl-D-erythritol 4-phosphate cytidylyltransferase activity"/>
    <property type="evidence" value="ECO:0007669"/>
    <property type="project" value="UniProtKB-EC"/>
</dbReference>
<evidence type="ECO:0000313" key="4">
    <source>
        <dbReference type="EMBL" id="MFC5453732.1"/>
    </source>
</evidence>
<comment type="pathway">
    <text evidence="3">Isoprenoid biosynthesis; isopentenyl diphosphate biosynthesis via DXP pathway; isopentenyl diphosphate from 1-deoxy-D-xylulose 5-phosphate: step 2/6.</text>
</comment>
<keyword evidence="1 3" id="KW-0808">Transferase</keyword>
<comment type="similarity">
    <text evidence="3">Belongs to the IspD/TarI cytidylyltransferase family. IspD subfamily.</text>
</comment>
<accession>A0ABW0KKX6</accession>
<comment type="function">
    <text evidence="3">Catalyzes the formation of 4-diphosphocytidyl-2-C-methyl-D-erythritol from CTP and 2-C-methyl-D-erythritol 4-phosphate (MEP).</text>
</comment>
<dbReference type="Gene3D" id="3.90.550.10">
    <property type="entry name" value="Spore Coat Polysaccharide Biosynthesis Protein SpsA, Chain A"/>
    <property type="match status" value="1"/>
</dbReference>
<dbReference type="HAMAP" id="MF_00108">
    <property type="entry name" value="IspD"/>
    <property type="match status" value="1"/>
</dbReference>